<proteinExistence type="predicted"/>
<reference evidence="2" key="1">
    <citation type="journal article" date="2014" name="Front. Microbiol.">
        <title>High frequency of phylogenetically diverse reductive dehalogenase-homologous genes in deep subseafloor sedimentary metagenomes.</title>
        <authorList>
            <person name="Kawai M."/>
            <person name="Futagami T."/>
            <person name="Toyoda A."/>
            <person name="Takaki Y."/>
            <person name="Nishi S."/>
            <person name="Hori S."/>
            <person name="Arai W."/>
            <person name="Tsubouchi T."/>
            <person name="Morono Y."/>
            <person name="Uchiyama I."/>
            <person name="Ito T."/>
            <person name="Fujiyama A."/>
            <person name="Inagaki F."/>
            <person name="Takami H."/>
        </authorList>
    </citation>
    <scope>NUCLEOTIDE SEQUENCE</scope>
    <source>
        <strain evidence="2">Expedition CK06-06</strain>
    </source>
</reference>
<evidence type="ECO:0000313" key="2">
    <source>
        <dbReference type="EMBL" id="GAH09474.1"/>
    </source>
</evidence>
<evidence type="ECO:0000259" key="1">
    <source>
        <dbReference type="Pfam" id="PF18903"/>
    </source>
</evidence>
<dbReference type="EMBL" id="BART01032299">
    <property type="protein sequence ID" value="GAH09474.1"/>
    <property type="molecule type" value="Genomic_DNA"/>
</dbReference>
<name>X1DX47_9ZZZZ</name>
<accession>X1DX47</accession>
<organism evidence="2">
    <name type="scientific">marine sediment metagenome</name>
    <dbReference type="NCBI Taxonomy" id="412755"/>
    <lineage>
        <taxon>unclassified sequences</taxon>
        <taxon>metagenomes</taxon>
        <taxon>ecological metagenomes</taxon>
    </lineage>
</organism>
<protein>
    <recommendedName>
        <fullName evidence="1">DUF5659 domain-containing protein</fullName>
    </recommendedName>
</protein>
<dbReference type="InterPro" id="IPR043718">
    <property type="entry name" value="DUF5659"/>
</dbReference>
<gene>
    <name evidence="2" type="ORF">S01H4_55866</name>
</gene>
<sequence length="48" mass="5855">KTRDFYLACFLRAKGLELIEAKEDVYEKNSYFSFNYLIFNIFNIQQHI</sequence>
<feature type="non-terminal residue" evidence="2">
    <location>
        <position position="1"/>
    </location>
</feature>
<dbReference type="AlphaFoldDB" id="X1DX47"/>
<comment type="caution">
    <text evidence="2">The sequence shown here is derived from an EMBL/GenBank/DDBJ whole genome shotgun (WGS) entry which is preliminary data.</text>
</comment>
<dbReference type="Pfam" id="PF18903">
    <property type="entry name" value="DUF5659"/>
    <property type="match status" value="1"/>
</dbReference>
<feature type="domain" description="DUF5659" evidence="1">
    <location>
        <begin position="1"/>
        <end position="35"/>
    </location>
</feature>